<evidence type="ECO:0000256" key="1">
    <source>
        <dbReference type="ARBA" id="ARBA00002837"/>
    </source>
</evidence>
<proteinExistence type="inferred from homology"/>
<feature type="region of interest" description="Disordered" evidence="15">
    <location>
        <begin position="673"/>
        <end position="695"/>
    </location>
</feature>
<evidence type="ECO:0000256" key="12">
    <source>
        <dbReference type="ARBA" id="ARBA00023289"/>
    </source>
</evidence>
<name>A0A1W0WT99_HYPEX</name>
<dbReference type="Proteomes" id="UP000192578">
    <property type="component" value="Unassembled WGS sequence"/>
</dbReference>
<evidence type="ECO:0000256" key="8">
    <source>
        <dbReference type="ARBA" id="ARBA00022860"/>
    </source>
</evidence>
<comment type="caution">
    <text evidence="18">The sequence shown here is derived from an EMBL/GenBank/DDBJ whole genome shotgun (WGS) entry which is preliminary data.</text>
</comment>
<organism evidence="18 19">
    <name type="scientific">Hypsibius exemplaris</name>
    <name type="common">Freshwater tardigrade</name>
    <dbReference type="NCBI Taxonomy" id="2072580"/>
    <lineage>
        <taxon>Eukaryota</taxon>
        <taxon>Metazoa</taxon>
        <taxon>Ecdysozoa</taxon>
        <taxon>Tardigrada</taxon>
        <taxon>Eutardigrada</taxon>
        <taxon>Parachela</taxon>
        <taxon>Hypsibioidea</taxon>
        <taxon>Hypsibiidae</taxon>
        <taxon>Hypsibius</taxon>
    </lineage>
</organism>
<dbReference type="AlphaFoldDB" id="A0A1W0WT99"/>
<keyword evidence="7 14" id="KW-0321">Glycogen metabolism</keyword>
<comment type="subcellular location">
    <subcellularLocation>
        <location evidence="2 14">Cell membrane</location>
        <topology evidence="2 14">Lipid-anchor</topology>
        <orientation evidence="2 14">Cytoplasmic side</orientation>
    </subcellularLocation>
</comment>
<feature type="lipid moiety-binding region" description="S-farnesyl cysteine" evidence="13">
    <location>
        <position position="1255"/>
    </location>
</feature>
<dbReference type="SUPFAM" id="SSF48208">
    <property type="entry name" value="Six-hairpin glycosidases"/>
    <property type="match status" value="1"/>
</dbReference>
<evidence type="ECO:0000256" key="10">
    <source>
        <dbReference type="ARBA" id="ARBA00023277"/>
    </source>
</evidence>
<accession>A0A1W0WT99</accession>
<dbReference type="InterPro" id="IPR008928">
    <property type="entry name" value="6-hairpin_glycosidase_sf"/>
</dbReference>
<dbReference type="Gene3D" id="1.50.10.10">
    <property type="match status" value="1"/>
</dbReference>
<evidence type="ECO:0000256" key="15">
    <source>
        <dbReference type="SAM" id="MobiDB-lite"/>
    </source>
</evidence>
<dbReference type="PANTHER" id="PTHR10749:SF7">
    <property type="entry name" value="PHOSPHORYLASE B KINASE REGULATORY SUBUNIT ALPHA-RELATED"/>
    <property type="match status" value="1"/>
</dbReference>
<evidence type="ECO:0000313" key="18">
    <source>
        <dbReference type="EMBL" id="OQV18438.1"/>
    </source>
</evidence>
<sequence length="1258" mass="141516">MYSRSVSATWDDSERNSLSEKIRARSNSGVRLDYYQRMVYKTILKYQDPVTGLFPGSCTPESKESWVRDNVYAILSVWALSLANRKNSDLDEDRAKSYELQQRCIKNMRSILTCLIKQADKVERFKKTQSPADSLHAKYGIRSLKTTVGDSEYGHLQLDAISLFILILAQMTASGVQIIYTLDEVAFIQNLVFYIEAAYRTPDYGVWERGDKTNHGQTELNSSSIGMSKAALEAINDLDLFGAKGGPASVIHCIPDETQKCSAVLQSMLPRESNSKEVDAALLGIIGYPAFAVEDADLLNLTRQTLVDKLQGRYGLRRFLRDGYRTSKEDSHRLHYQPWELKAFENIECEWPMFFCYLMLDAMFSGNTEMADEYWDALEEVVVRTDDGLKLLPEMYAVPQDKIDAEYLEPHSQDRVHIGRLPFLWGQSLYILCCLIKEGFVACGEIDPLCRRYVTEKKPDIVVQVVILAENDVVKEKARQNGIEIQTIQTARPVEVYPARVLSYIYGQLGKSWKLGLSGRPSHEVGTLSTSTLYQLHDRVIAFTPQFLDQEYFYLATDTNLLIDMFRTDISFLKSNWRMLGRPTVILEISERSFEEDGKLNPAFAATYRKCRTGYLHGARVMLGTLNEFLNTSCMYTLQFLGASTDSGKVKKSGEKDVRNYIDLLLLQKQAANKAQLPSSRSNKRDAPKRRLSRDLRSRAGSVVGIIRRTRSIQVDTTDPGMINIRSRQSSGDGLDQMGLPSPSGPPQPELFYSAPVDRPIFTQSPSVDEFPEVEVPELLDMLKQTESLGEQAEIIHYLYLTKGLNWDTRISSRGGSVRVTVADLVKELYDKSCQTKKWWLVRHSAGMLDKRVEDLARAVSDLLVHQKQITVGMPSDSEVTITRPLPPEELQTLIRGAYKKDNSTAMLTQELLMYLAMFVRTEPDLFHDLLRLRIGLIIQIMAAELARALKCKGPEASEYLLNLSPYEMKMLLHHILSGKEIGVREGDGAIGEENAVLTVAPLLQKNRRSGIARLRKSIQLSANENLMQIFNQGRLSTVNGLLSGTGDGGADGDSGSEDLPEKTGRWLRRRRLDGALNRLPKDFYPRIWRLLEKSQGLHVADMFLSPTLTNEMTPGELKFALHVENILSTVSQPEYRQLLLEALMVLTMLVEYEPKCTFTKPFYIKSLVRTAYQLFLTDQVAGNGDGTMCCAVELGGSDAQHDTARCGGAAGICLHFYDSAPSGRYGTMTYLCRAAAMELPMHIPTSSTDGQLECNVS</sequence>
<dbReference type="GO" id="GO:0005977">
    <property type="term" value="P:glycogen metabolic process"/>
    <property type="evidence" value="ECO:0007669"/>
    <property type="project" value="UniProtKB-UniPathway"/>
</dbReference>
<evidence type="ECO:0000256" key="11">
    <source>
        <dbReference type="ARBA" id="ARBA00023288"/>
    </source>
</evidence>
<dbReference type="Pfam" id="PF00723">
    <property type="entry name" value="Glyco_hydro_15"/>
    <property type="match status" value="1"/>
</dbReference>
<evidence type="ECO:0000313" key="19">
    <source>
        <dbReference type="Proteomes" id="UP000192578"/>
    </source>
</evidence>
<dbReference type="EMBL" id="MTYJ01000049">
    <property type="protein sequence ID" value="OQV18438.1"/>
    <property type="molecule type" value="Genomic_DNA"/>
</dbReference>
<keyword evidence="8 14" id="KW-0112">Calmodulin-binding</keyword>
<dbReference type="UniPathway" id="UPA00163"/>
<gene>
    <name evidence="18" type="ORF">BV898_07449</name>
</gene>
<dbReference type="InterPro" id="IPR008734">
    <property type="entry name" value="PHK_A/B_su"/>
</dbReference>
<dbReference type="InterPro" id="IPR045583">
    <property type="entry name" value="KPBA/B_C"/>
</dbReference>
<dbReference type="GO" id="GO:0005516">
    <property type="term" value="F:calmodulin binding"/>
    <property type="evidence" value="ECO:0007669"/>
    <property type="project" value="UniProtKB-KW"/>
</dbReference>
<dbReference type="InterPro" id="IPR012341">
    <property type="entry name" value="6hp_glycosidase-like_sf"/>
</dbReference>
<feature type="domain" description="GH15-like" evidence="16">
    <location>
        <begin position="29"/>
        <end position="936"/>
    </location>
</feature>
<evidence type="ECO:0000256" key="14">
    <source>
        <dbReference type="RuleBase" id="RU364123"/>
    </source>
</evidence>
<dbReference type="GO" id="GO:0005964">
    <property type="term" value="C:phosphorylase kinase complex"/>
    <property type="evidence" value="ECO:0007669"/>
    <property type="project" value="TreeGrafter"/>
</dbReference>
<evidence type="ECO:0000256" key="5">
    <source>
        <dbReference type="ARBA" id="ARBA00022475"/>
    </source>
</evidence>
<dbReference type="GO" id="GO:0005886">
    <property type="term" value="C:plasma membrane"/>
    <property type="evidence" value="ECO:0007669"/>
    <property type="project" value="UniProtKB-SubCell"/>
</dbReference>
<dbReference type="FunFam" id="1.50.10.10:FF:000004">
    <property type="entry name" value="Phosphorylase b kinase regulatory subunit"/>
    <property type="match status" value="1"/>
</dbReference>
<evidence type="ECO:0000256" key="4">
    <source>
        <dbReference type="ARBA" id="ARBA00007128"/>
    </source>
</evidence>
<dbReference type="InterPro" id="IPR011613">
    <property type="entry name" value="GH15-like"/>
</dbReference>
<dbReference type="PANTHER" id="PTHR10749">
    <property type="entry name" value="PHOSPHORYLASE B KINASE REGULATORY SUBUNIT"/>
    <property type="match status" value="1"/>
</dbReference>
<keyword evidence="6" id="KW-0597">Phosphoprotein</keyword>
<evidence type="ECO:0000256" key="7">
    <source>
        <dbReference type="ARBA" id="ARBA00022600"/>
    </source>
</evidence>
<keyword evidence="12 13" id="KW-0636">Prenylation</keyword>
<evidence type="ECO:0000256" key="3">
    <source>
        <dbReference type="ARBA" id="ARBA00005131"/>
    </source>
</evidence>
<dbReference type="OrthoDB" id="5971574at2759"/>
<evidence type="ECO:0000256" key="6">
    <source>
        <dbReference type="ARBA" id="ARBA00022553"/>
    </source>
</evidence>
<comment type="pathway">
    <text evidence="3 14">Glycan biosynthesis; glycogen metabolism.</text>
</comment>
<comment type="similarity">
    <text evidence="4 14">Belongs to the phosphorylase b kinase regulatory chain family.</text>
</comment>
<keyword evidence="9 14" id="KW-0472">Membrane</keyword>
<comment type="function">
    <text evidence="1">Phosphorylase b kinase catalyzes the phosphorylation of serine in certain substrates, including troponin I. The alpha chain may bind calmodulin.</text>
</comment>
<keyword evidence="11 13" id="KW-0449">Lipoprotein</keyword>
<evidence type="ECO:0000256" key="9">
    <source>
        <dbReference type="ARBA" id="ARBA00023136"/>
    </source>
</evidence>
<reference evidence="19" key="1">
    <citation type="submission" date="2017-01" db="EMBL/GenBank/DDBJ databases">
        <title>Comparative genomics of anhydrobiosis in the tardigrade Hypsibius dujardini.</title>
        <authorList>
            <person name="Yoshida Y."/>
            <person name="Koutsovoulos G."/>
            <person name="Laetsch D."/>
            <person name="Stevens L."/>
            <person name="Kumar S."/>
            <person name="Horikawa D."/>
            <person name="Ishino K."/>
            <person name="Komine S."/>
            <person name="Tomita M."/>
            <person name="Blaxter M."/>
            <person name="Arakawa K."/>
        </authorList>
    </citation>
    <scope>NUCLEOTIDE SEQUENCE [LARGE SCALE GENOMIC DNA]</scope>
    <source>
        <strain evidence="19">Z151</strain>
    </source>
</reference>
<keyword evidence="19" id="KW-1185">Reference proteome</keyword>
<protein>
    <recommendedName>
        <fullName evidence="14">Phosphorylase b kinase regulatory subunit</fullName>
    </recommendedName>
</protein>
<keyword evidence="5 14" id="KW-1003">Cell membrane</keyword>
<evidence type="ECO:0000256" key="13">
    <source>
        <dbReference type="PIRSR" id="PIRSR608734-50"/>
    </source>
</evidence>
<feature type="domain" description="Phosphorylase b kinase regulatory subunit alpha/beta C-terminal" evidence="17">
    <location>
        <begin position="1059"/>
        <end position="1177"/>
    </location>
</feature>
<dbReference type="Pfam" id="PF19292">
    <property type="entry name" value="KPBB_C"/>
    <property type="match status" value="1"/>
</dbReference>
<evidence type="ECO:0000259" key="17">
    <source>
        <dbReference type="Pfam" id="PF19292"/>
    </source>
</evidence>
<keyword evidence="10 14" id="KW-0119">Carbohydrate metabolism</keyword>
<evidence type="ECO:0000256" key="2">
    <source>
        <dbReference type="ARBA" id="ARBA00004342"/>
    </source>
</evidence>
<evidence type="ECO:0000259" key="16">
    <source>
        <dbReference type="Pfam" id="PF00723"/>
    </source>
</evidence>
<feature type="region of interest" description="Disordered" evidence="15">
    <location>
        <begin position="722"/>
        <end position="747"/>
    </location>
</feature>
<comment type="PTM">
    <text evidence="13">Although the final Cys may be farnesylated, the terminal tripeptide is probably not removed, and the C-terminus is not methylated.</text>
</comment>